<comment type="similarity">
    <text evidence="1 3">Belongs to the enoyl-CoA hydratase/isomerase family.</text>
</comment>
<dbReference type="RefSeq" id="WP_185674503.1">
    <property type="nucleotide sequence ID" value="NZ_JACHVB010000013.1"/>
</dbReference>
<dbReference type="CDD" id="cd06558">
    <property type="entry name" value="crotonase-like"/>
    <property type="match status" value="1"/>
</dbReference>
<evidence type="ECO:0000256" key="2">
    <source>
        <dbReference type="ARBA" id="ARBA00023239"/>
    </source>
</evidence>
<dbReference type="Pfam" id="PF00378">
    <property type="entry name" value="ECH_1"/>
    <property type="match status" value="1"/>
</dbReference>
<evidence type="ECO:0000313" key="5">
    <source>
        <dbReference type="Proteomes" id="UP000546464"/>
    </source>
</evidence>
<organism evidence="4 5">
    <name type="scientific">Ruficoccus amylovorans</name>
    <dbReference type="NCBI Taxonomy" id="1804625"/>
    <lineage>
        <taxon>Bacteria</taxon>
        <taxon>Pseudomonadati</taxon>
        <taxon>Verrucomicrobiota</taxon>
        <taxon>Opitutia</taxon>
        <taxon>Puniceicoccales</taxon>
        <taxon>Cerasicoccaceae</taxon>
        <taxon>Ruficoccus</taxon>
    </lineage>
</organism>
<dbReference type="Gene3D" id="3.90.226.10">
    <property type="entry name" value="2-enoyl-CoA Hydratase, Chain A, domain 1"/>
    <property type="match status" value="1"/>
</dbReference>
<dbReference type="EMBL" id="JACHVB010000013">
    <property type="protein sequence ID" value="MBC2593502.1"/>
    <property type="molecule type" value="Genomic_DNA"/>
</dbReference>
<keyword evidence="2" id="KW-0456">Lyase</keyword>
<dbReference type="InterPro" id="IPR029045">
    <property type="entry name" value="ClpP/crotonase-like_dom_sf"/>
</dbReference>
<dbReference type="PANTHER" id="PTHR11941">
    <property type="entry name" value="ENOYL-COA HYDRATASE-RELATED"/>
    <property type="match status" value="1"/>
</dbReference>
<evidence type="ECO:0000256" key="1">
    <source>
        <dbReference type="ARBA" id="ARBA00005254"/>
    </source>
</evidence>
<accession>A0A842HAQ8</accession>
<keyword evidence="4" id="KW-0413">Isomerase</keyword>
<dbReference type="GO" id="GO:0006635">
    <property type="term" value="P:fatty acid beta-oxidation"/>
    <property type="evidence" value="ECO:0007669"/>
    <property type="project" value="TreeGrafter"/>
</dbReference>
<dbReference type="AlphaFoldDB" id="A0A842HAQ8"/>
<dbReference type="PROSITE" id="PS00166">
    <property type="entry name" value="ENOYL_COA_HYDRATASE"/>
    <property type="match status" value="1"/>
</dbReference>
<dbReference type="GO" id="GO:0016829">
    <property type="term" value="F:lyase activity"/>
    <property type="evidence" value="ECO:0007669"/>
    <property type="project" value="UniProtKB-KW"/>
</dbReference>
<name>A0A842HAQ8_9BACT</name>
<dbReference type="InterPro" id="IPR001753">
    <property type="entry name" value="Enoyl-CoA_hydra/iso"/>
</dbReference>
<gene>
    <name evidence="4" type="ORF">H5P28_04430</name>
</gene>
<sequence length="259" mass="28291">MNETPLLLSVEDRVATLTFNRPDKLNAMNARMMDALLEALEHTQTDEEVRVVVITGAGKAFMAGADITEYAQQSRADFNRFQSRGRSVYAAIEGHRCPVIAAVNGYAFGGGLEIALACDLVLATDGARAGLPEIQLNLIPGGGGTQRLPKKIGLNRALEMLVTGEPVEVRTLADWGLVNHVFAKETFAAEVRDFAQKIAQREPAPVRMLKQLAHAAWGGVDAAHLAMETQLLEGYYLSEAGQRQIQAFYQRSLQRQARS</sequence>
<proteinExistence type="inferred from homology"/>
<evidence type="ECO:0000313" key="4">
    <source>
        <dbReference type="EMBL" id="MBC2593502.1"/>
    </source>
</evidence>
<dbReference type="Proteomes" id="UP000546464">
    <property type="component" value="Unassembled WGS sequence"/>
</dbReference>
<comment type="caution">
    <text evidence="4">The sequence shown here is derived from an EMBL/GenBank/DDBJ whole genome shotgun (WGS) entry which is preliminary data.</text>
</comment>
<dbReference type="PANTHER" id="PTHR11941:SF54">
    <property type="entry name" value="ENOYL-COA HYDRATASE, MITOCHONDRIAL"/>
    <property type="match status" value="1"/>
</dbReference>
<dbReference type="InterPro" id="IPR018376">
    <property type="entry name" value="Enoyl-CoA_hyd/isom_CS"/>
</dbReference>
<protein>
    <submittedName>
        <fullName evidence="4">Enoyl-CoA hydratase/isomerase family protein</fullName>
    </submittedName>
</protein>
<dbReference type="FunFam" id="3.90.226.10:FF:000009">
    <property type="entry name" value="Carnitinyl-CoA dehydratase"/>
    <property type="match status" value="1"/>
</dbReference>
<dbReference type="SUPFAM" id="SSF52096">
    <property type="entry name" value="ClpP/crotonase"/>
    <property type="match status" value="1"/>
</dbReference>
<dbReference type="GO" id="GO:0016853">
    <property type="term" value="F:isomerase activity"/>
    <property type="evidence" value="ECO:0007669"/>
    <property type="project" value="UniProtKB-KW"/>
</dbReference>
<reference evidence="4 5" key="1">
    <citation type="submission" date="2020-07" db="EMBL/GenBank/DDBJ databases">
        <authorList>
            <person name="Feng X."/>
        </authorList>
    </citation>
    <scope>NUCLEOTIDE SEQUENCE [LARGE SCALE GENOMIC DNA]</scope>
    <source>
        <strain evidence="4 5">JCM31066</strain>
    </source>
</reference>
<evidence type="ECO:0000256" key="3">
    <source>
        <dbReference type="RuleBase" id="RU003707"/>
    </source>
</evidence>
<keyword evidence="5" id="KW-1185">Reference proteome</keyword>